<evidence type="ECO:0000313" key="1">
    <source>
        <dbReference type="EMBL" id="KZT35951.1"/>
    </source>
</evidence>
<sequence length="60" mass="6777">MRELVWTTPFTPEQRGNGIRVSSVIPVVNPDPTLNLLTLAEKHKSASLLNIVYMCWTPQL</sequence>
<organism evidence="1 2">
    <name type="scientific">Sistotremastrum suecicum HHB10207 ss-3</name>
    <dbReference type="NCBI Taxonomy" id="1314776"/>
    <lineage>
        <taxon>Eukaryota</taxon>
        <taxon>Fungi</taxon>
        <taxon>Dikarya</taxon>
        <taxon>Basidiomycota</taxon>
        <taxon>Agaricomycotina</taxon>
        <taxon>Agaricomycetes</taxon>
        <taxon>Sistotremastrales</taxon>
        <taxon>Sistotremastraceae</taxon>
        <taxon>Sistotremastrum</taxon>
    </lineage>
</organism>
<reference evidence="1 2" key="1">
    <citation type="journal article" date="2016" name="Mol. Biol. Evol.">
        <title>Comparative Genomics of Early-Diverging Mushroom-Forming Fungi Provides Insights into the Origins of Lignocellulose Decay Capabilities.</title>
        <authorList>
            <person name="Nagy L.G."/>
            <person name="Riley R."/>
            <person name="Tritt A."/>
            <person name="Adam C."/>
            <person name="Daum C."/>
            <person name="Floudas D."/>
            <person name="Sun H."/>
            <person name="Yadav J.S."/>
            <person name="Pangilinan J."/>
            <person name="Larsson K.H."/>
            <person name="Matsuura K."/>
            <person name="Barry K."/>
            <person name="Labutti K."/>
            <person name="Kuo R."/>
            <person name="Ohm R.A."/>
            <person name="Bhattacharya S.S."/>
            <person name="Shirouzu T."/>
            <person name="Yoshinaga Y."/>
            <person name="Martin F.M."/>
            <person name="Grigoriev I.V."/>
            <person name="Hibbett D.S."/>
        </authorList>
    </citation>
    <scope>NUCLEOTIDE SEQUENCE [LARGE SCALE GENOMIC DNA]</scope>
    <source>
        <strain evidence="1 2">HHB10207 ss-3</strain>
    </source>
</reference>
<gene>
    <name evidence="1" type="ORF">SISSUDRAFT_1050618</name>
</gene>
<name>A0A166B2W2_9AGAM</name>
<dbReference type="EMBL" id="KV428122">
    <property type="protein sequence ID" value="KZT35951.1"/>
    <property type="molecule type" value="Genomic_DNA"/>
</dbReference>
<keyword evidence="2" id="KW-1185">Reference proteome</keyword>
<protein>
    <submittedName>
        <fullName evidence="1">Uncharacterized protein</fullName>
    </submittedName>
</protein>
<dbReference type="Proteomes" id="UP000076798">
    <property type="component" value="Unassembled WGS sequence"/>
</dbReference>
<evidence type="ECO:0000313" key="2">
    <source>
        <dbReference type="Proteomes" id="UP000076798"/>
    </source>
</evidence>
<dbReference type="AlphaFoldDB" id="A0A166B2W2"/>
<accession>A0A166B2W2</accession>
<proteinExistence type="predicted"/>